<accession>A0A1R0XUQ3</accession>
<dbReference type="GO" id="GO:0005886">
    <property type="term" value="C:plasma membrane"/>
    <property type="evidence" value="ECO:0007669"/>
    <property type="project" value="UniProtKB-SubCell"/>
</dbReference>
<dbReference type="AlphaFoldDB" id="A0A1R0XUQ3"/>
<dbReference type="PANTHER" id="PTHR30287">
    <property type="entry name" value="MEMBRANE COMPONENT OF PREDICTED ABC SUPERFAMILY METABOLITE UPTAKE TRANSPORTER"/>
    <property type="match status" value="1"/>
</dbReference>
<dbReference type="RefSeq" id="WP_076120120.1">
    <property type="nucleotide sequence ID" value="NZ_MPTC01000016.1"/>
</dbReference>
<feature type="transmembrane region" description="Helical" evidence="1">
    <location>
        <begin position="396"/>
        <end position="419"/>
    </location>
</feature>
<feature type="transmembrane region" description="Helical" evidence="1">
    <location>
        <begin position="440"/>
        <end position="463"/>
    </location>
</feature>
<reference evidence="2 3" key="1">
    <citation type="submission" date="2016-10" db="EMBL/GenBank/DDBJ databases">
        <title>Paenibacillus species isolates.</title>
        <authorList>
            <person name="Beno S.M."/>
        </authorList>
    </citation>
    <scope>NUCLEOTIDE SEQUENCE [LARGE SCALE GENOMIC DNA]</scope>
    <source>
        <strain evidence="2 3">FSL H7-0710</strain>
    </source>
</reference>
<gene>
    <name evidence="2" type="ORF">BSK52_18090</name>
</gene>
<feature type="transmembrane region" description="Helical" evidence="1">
    <location>
        <begin position="281"/>
        <end position="305"/>
    </location>
</feature>
<organism evidence="2 3">
    <name type="scientific">Paenibacillus odorifer</name>
    <dbReference type="NCBI Taxonomy" id="189426"/>
    <lineage>
        <taxon>Bacteria</taxon>
        <taxon>Bacillati</taxon>
        <taxon>Bacillota</taxon>
        <taxon>Bacilli</taxon>
        <taxon>Bacillales</taxon>
        <taxon>Paenibacillaceae</taxon>
        <taxon>Paenibacillus</taxon>
    </lineage>
</organism>
<protein>
    <recommendedName>
        <fullName evidence="4">ABC transporter permease</fullName>
    </recommendedName>
</protein>
<feature type="transmembrane region" description="Helical" evidence="1">
    <location>
        <begin position="20"/>
        <end position="39"/>
    </location>
</feature>
<sequence>MKYRELFKLYNLKNLNQNKWSMFFIALSIVITMTVSLILPQIRMSKQEYINQAMQESNPADLVVTQSFPSKSFDKAISAYEQEGIQTSYVHSAPVYLKNENNQMMLYLLSGYENLSEDEVVISEGLANKQHLNVGDTIHLIGVKEQDKALKITRIEYLPIDVVDDAQVSGYIKTNNLESSYHSDAGLVFISGKSGELLKQELQSLESGYKYKTIEDRRNELFSDLDKQIMALNLISTVGYLLAIAVLISGITMLIVRSQKDIAAFMLIPIKMKDIIKAMKLEINILIFTPLILSVIFSIPLAKIILAAENISVNYTAAYMINILKFVVFNIFVFLLYRNVALKYMVNLDPVLIVKGDHGLPKRNRLRNIGIILSLPVVFSVYAVLLGSGTSMASNFILLITLCAIFIGILLLIELITRLPVWKYHRSTLYTFKEIKKNKLVFVIGILNLTMMLWFILIGFGLANTLKESVDMGYQQSLPYNYLMKTSDEEALNQVLVNSGDIKTFTIMHYMDAKIENDEVSNKQVRINEIDQKNYTSKFKITEGQDVFEGNPREILISKAYADAYKINIGNTLEITNEEKTVNYRVKGTYDSAGINNNWMLKASENQYSDTIYLVRAIDDGFLNEVKDSYIANMNVVGDYLLSKMDSFLTSFKYICFLFIVAAVIFNVNLLSLMNDLNRKEYAIIRSLGIGKKILVKQYMIKAIISIICSLTMSLVLFSVVISVAVSAISKGNAIIDGSMYVFIIVISVLFVLVGNISLFSGKYNDLEVIRE</sequence>
<feature type="transmembrane region" description="Helical" evidence="1">
    <location>
        <begin position="741"/>
        <end position="761"/>
    </location>
</feature>
<keyword evidence="1" id="KW-0812">Transmembrane</keyword>
<evidence type="ECO:0008006" key="4">
    <source>
        <dbReference type="Google" id="ProtNLM"/>
    </source>
</evidence>
<evidence type="ECO:0000313" key="3">
    <source>
        <dbReference type="Proteomes" id="UP000187439"/>
    </source>
</evidence>
<name>A0A1R0XUQ3_9BACL</name>
<feature type="transmembrane region" description="Helical" evidence="1">
    <location>
        <begin position="317"/>
        <end position="337"/>
    </location>
</feature>
<dbReference type="InterPro" id="IPR038766">
    <property type="entry name" value="Membrane_comp_ABC_pdt"/>
</dbReference>
<dbReference type="PANTHER" id="PTHR30287:SF2">
    <property type="entry name" value="BLL1001 PROTEIN"/>
    <property type="match status" value="1"/>
</dbReference>
<feature type="transmembrane region" description="Helical" evidence="1">
    <location>
        <begin position="369"/>
        <end position="390"/>
    </location>
</feature>
<feature type="transmembrane region" description="Helical" evidence="1">
    <location>
        <begin position="230"/>
        <end position="256"/>
    </location>
</feature>
<feature type="transmembrane region" description="Helical" evidence="1">
    <location>
        <begin position="703"/>
        <end position="729"/>
    </location>
</feature>
<keyword evidence="1" id="KW-0472">Membrane</keyword>
<evidence type="ECO:0000313" key="2">
    <source>
        <dbReference type="EMBL" id="OMD38825.1"/>
    </source>
</evidence>
<feature type="transmembrane region" description="Helical" evidence="1">
    <location>
        <begin position="651"/>
        <end position="671"/>
    </location>
</feature>
<proteinExistence type="predicted"/>
<evidence type="ECO:0000256" key="1">
    <source>
        <dbReference type="SAM" id="Phobius"/>
    </source>
</evidence>
<dbReference type="Proteomes" id="UP000187439">
    <property type="component" value="Unassembled WGS sequence"/>
</dbReference>
<dbReference type="OrthoDB" id="1884346at2"/>
<comment type="caution">
    <text evidence="2">The sequence shown here is derived from an EMBL/GenBank/DDBJ whole genome shotgun (WGS) entry which is preliminary data.</text>
</comment>
<dbReference type="EMBL" id="MPTC01000016">
    <property type="protein sequence ID" value="OMD38825.1"/>
    <property type="molecule type" value="Genomic_DNA"/>
</dbReference>
<keyword evidence="1" id="KW-1133">Transmembrane helix</keyword>